<dbReference type="RefSeq" id="WP_154307133.1">
    <property type="nucleotide sequence ID" value="NZ_WKKI01000009.1"/>
</dbReference>
<organism evidence="1 2">
    <name type="scientific">Metabacillus lacus</name>
    <dbReference type="NCBI Taxonomy" id="1983721"/>
    <lineage>
        <taxon>Bacteria</taxon>
        <taxon>Bacillati</taxon>
        <taxon>Bacillota</taxon>
        <taxon>Bacilli</taxon>
        <taxon>Bacillales</taxon>
        <taxon>Bacillaceae</taxon>
        <taxon>Metabacillus</taxon>
    </lineage>
</organism>
<protein>
    <submittedName>
        <fullName evidence="1">Uncharacterized protein</fullName>
    </submittedName>
</protein>
<dbReference type="AlphaFoldDB" id="A0A7X2IYJ2"/>
<reference evidence="1 2" key="1">
    <citation type="submission" date="2019-11" db="EMBL/GenBank/DDBJ databases">
        <title>Bacillus lacus genome.</title>
        <authorList>
            <person name="Allen C.J."/>
            <person name="Newman J.D."/>
        </authorList>
    </citation>
    <scope>NUCLEOTIDE SEQUENCE [LARGE SCALE GENOMIC DNA]</scope>
    <source>
        <strain evidence="1 2">KCTC 33946</strain>
    </source>
</reference>
<keyword evidence="2" id="KW-1185">Reference proteome</keyword>
<accession>A0A7X2IYJ2</accession>
<proteinExistence type="predicted"/>
<comment type="caution">
    <text evidence="1">The sequence shown here is derived from an EMBL/GenBank/DDBJ whole genome shotgun (WGS) entry which is preliminary data.</text>
</comment>
<gene>
    <name evidence="1" type="ORF">GJU40_07395</name>
</gene>
<dbReference type="EMBL" id="WKKI01000009">
    <property type="protein sequence ID" value="MRX71994.1"/>
    <property type="molecule type" value="Genomic_DNA"/>
</dbReference>
<sequence>MSLKNFVPLLYSIQRGVTDIYCLNTDEPKHSQLYLFKKKFDSGYQMFVFEEKTASFADVTAMFDDLYVAHIFRSLFFICTSSMEEKVSS</sequence>
<dbReference type="Proteomes" id="UP000448867">
    <property type="component" value="Unassembled WGS sequence"/>
</dbReference>
<dbReference type="OrthoDB" id="43862at2"/>
<evidence type="ECO:0000313" key="1">
    <source>
        <dbReference type="EMBL" id="MRX71994.1"/>
    </source>
</evidence>
<name>A0A7X2IYJ2_9BACI</name>
<evidence type="ECO:0000313" key="2">
    <source>
        <dbReference type="Proteomes" id="UP000448867"/>
    </source>
</evidence>